<dbReference type="OrthoDB" id="7202050at2"/>
<protein>
    <submittedName>
        <fullName evidence="4">Chemotaxis protein CheYIII</fullName>
    </submittedName>
</protein>
<organism evidence="4 5">
    <name type="scientific">Phenylobacterium zucineum (strain HLK1)</name>
    <dbReference type="NCBI Taxonomy" id="450851"/>
    <lineage>
        <taxon>Bacteria</taxon>
        <taxon>Pseudomonadati</taxon>
        <taxon>Pseudomonadota</taxon>
        <taxon>Alphaproteobacteria</taxon>
        <taxon>Caulobacterales</taxon>
        <taxon>Caulobacteraceae</taxon>
        <taxon>Phenylobacterium</taxon>
    </lineage>
</organism>
<feature type="region of interest" description="Disordered" evidence="2">
    <location>
        <begin position="154"/>
        <end position="192"/>
    </location>
</feature>
<name>B4RCB7_PHEZH</name>
<dbReference type="SMART" id="SM00448">
    <property type="entry name" value="REC"/>
    <property type="match status" value="1"/>
</dbReference>
<dbReference type="CDD" id="cd00156">
    <property type="entry name" value="REC"/>
    <property type="match status" value="1"/>
</dbReference>
<evidence type="ECO:0000256" key="1">
    <source>
        <dbReference type="PROSITE-ProRule" id="PRU00169"/>
    </source>
</evidence>
<dbReference type="SUPFAM" id="SSF52172">
    <property type="entry name" value="CheY-like"/>
    <property type="match status" value="1"/>
</dbReference>
<proteinExistence type="predicted"/>
<dbReference type="PROSITE" id="PS50110">
    <property type="entry name" value="RESPONSE_REGULATORY"/>
    <property type="match status" value="1"/>
</dbReference>
<dbReference type="AlphaFoldDB" id="B4RCB7"/>
<dbReference type="HOGENOM" id="CLU_000445_69_12_5"/>
<feature type="domain" description="Response regulatory" evidence="3">
    <location>
        <begin position="17"/>
        <end position="136"/>
    </location>
</feature>
<dbReference type="RefSeq" id="WP_012520664.1">
    <property type="nucleotide sequence ID" value="NC_011144.1"/>
</dbReference>
<dbReference type="Gene3D" id="3.40.50.2300">
    <property type="match status" value="1"/>
</dbReference>
<evidence type="ECO:0000313" key="4">
    <source>
        <dbReference type="EMBL" id="ACG76516.1"/>
    </source>
</evidence>
<evidence type="ECO:0000256" key="2">
    <source>
        <dbReference type="SAM" id="MobiDB-lite"/>
    </source>
</evidence>
<evidence type="ECO:0000259" key="3">
    <source>
        <dbReference type="PROSITE" id="PS50110"/>
    </source>
</evidence>
<feature type="modified residue" description="4-aspartylphosphate" evidence="1">
    <location>
        <position position="67"/>
    </location>
</feature>
<dbReference type="Pfam" id="PF00072">
    <property type="entry name" value="Response_reg"/>
    <property type="match status" value="1"/>
</dbReference>
<dbReference type="Proteomes" id="UP000001868">
    <property type="component" value="Chromosome"/>
</dbReference>
<gene>
    <name evidence="4" type="ordered locus">PHZ_c0102</name>
</gene>
<sequence>MSLDPASRARFNLERAAVMLLDDTPMGMSILVQIVTGLGAKTLYRCASVEQAQQVATSYELDLAIVDGMAPSGAGYDFVRWMRTEAKEPNCYTPVLITTAHTPASDVARARDCGGHIIIKKPIAPKVMLERILWVAKEGRPFLFSGSYVGPDRRFRNDGPPDGIGRRREDHMVDAGEAPADEEAASDARAAS</sequence>
<accession>B4RCB7</accession>
<dbReference type="InterPro" id="IPR001789">
    <property type="entry name" value="Sig_transdc_resp-reg_receiver"/>
</dbReference>
<keyword evidence="1" id="KW-0597">Phosphoprotein</keyword>
<dbReference type="KEGG" id="pzu:PHZ_c0102"/>
<feature type="compositionally biased region" description="Basic and acidic residues" evidence="2">
    <location>
        <begin position="154"/>
        <end position="174"/>
    </location>
</feature>
<evidence type="ECO:0000313" key="5">
    <source>
        <dbReference type="Proteomes" id="UP000001868"/>
    </source>
</evidence>
<reference evidence="4 5" key="1">
    <citation type="journal article" date="2008" name="BMC Genomics">
        <title>Complete genome of Phenylobacterium zucineum - a novel facultative intracellular bacterium isolated from human erythroleukemia cell line K562.</title>
        <authorList>
            <person name="Luo Y."/>
            <person name="Xu X."/>
            <person name="Ding Z."/>
            <person name="Liu Z."/>
            <person name="Zhang B."/>
            <person name="Yan Z."/>
            <person name="Sun J."/>
            <person name="Hu S."/>
            <person name="Hu X."/>
        </authorList>
    </citation>
    <scope>NUCLEOTIDE SEQUENCE [LARGE SCALE GENOMIC DNA]</scope>
    <source>
        <strain evidence="4 5">HLK1</strain>
    </source>
</reference>
<dbReference type="GO" id="GO:0000160">
    <property type="term" value="P:phosphorelay signal transduction system"/>
    <property type="evidence" value="ECO:0007669"/>
    <property type="project" value="InterPro"/>
</dbReference>
<dbReference type="InterPro" id="IPR011006">
    <property type="entry name" value="CheY-like_superfamily"/>
</dbReference>
<keyword evidence="5" id="KW-1185">Reference proteome</keyword>
<dbReference type="STRING" id="450851.PHZ_c0102"/>
<dbReference type="EMBL" id="CP000747">
    <property type="protein sequence ID" value="ACG76516.1"/>
    <property type="molecule type" value="Genomic_DNA"/>
</dbReference>
<dbReference type="eggNOG" id="COG0745">
    <property type="taxonomic scope" value="Bacteria"/>
</dbReference>